<dbReference type="Proteomes" id="UP000799436">
    <property type="component" value="Unassembled WGS sequence"/>
</dbReference>
<dbReference type="PROSITE" id="PS50097">
    <property type="entry name" value="BTB"/>
    <property type="match status" value="1"/>
</dbReference>
<dbReference type="SUPFAM" id="SSF54695">
    <property type="entry name" value="POZ domain"/>
    <property type="match status" value="1"/>
</dbReference>
<dbReference type="AlphaFoldDB" id="A0A6G1L804"/>
<dbReference type="PANTHER" id="PTHR47843">
    <property type="entry name" value="BTB DOMAIN-CONTAINING PROTEIN-RELATED"/>
    <property type="match status" value="1"/>
</dbReference>
<reference evidence="2" key="1">
    <citation type="journal article" date="2020" name="Stud. Mycol.">
        <title>101 Dothideomycetes genomes: a test case for predicting lifestyles and emergence of pathogens.</title>
        <authorList>
            <person name="Haridas S."/>
            <person name="Albert R."/>
            <person name="Binder M."/>
            <person name="Bloem J."/>
            <person name="Labutti K."/>
            <person name="Salamov A."/>
            <person name="Andreopoulos B."/>
            <person name="Baker S."/>
            <person name="Barry K."/>
            <person name="Bills G."/>
            <person name="Bluhm B."/>
            <person name="Cannon C."/>
            <person name="Castanera R."/>
            <person name="Culley D."/>
            <person name="Daum C."/>
            <person name="Ezra D."/>
            <person name="Gonzalez J."/>
            <person name="Henrissat B."/>
            <person name="Kuo A."/>
            <person name="Liang C."/>
            <person name="Lipzen A."/>
            <person name="Lutzoni F."/>
            <person name="Magnuson J."/>
            <person name="Mondo S."/>
            <person name="Nolan M."/>
            <person name="Ohm R."/>
            <person name="Pangilinan J."/>
            <person name="Park H.-J."/>
            <person name="Ramirez L."/>
            <person name="Alfaro M."/>
            <person name="Sun H."/>
            <person name="Tritt A."/>
            <person name="Yoshinaga Y."/>
            <person name="Zwiers L.-H."/>
            <person name="Turgeon B."/>
            <person name="Goodwin S."/>
            <person name="Spatafora J."/>
            <person name="Crous P."/>
            <person name="Grigoriev I."/>
        </authorList>
    </citation>
    <scope>NUCLEOTIDE SEQUENCE</scope>
    <source>
        <strain evidence="2">CBS 116005</strain>
    </source>
</reference>
<name>A0A6G1L804_9PEZI</name>
<evidence type="ECO:0000259" key="1">
    <source>
        <dbReference type="PROSITE" id="PS50097"/>
    </source>
</evidence>
<feature type="non-terminal residue" evidence="2">
    <location>
        <position position="1"/>
    </location>
</feature>
<dbReference type="EMBL" id="ML995845">
    <property type="protein sequence ID" value="KAF2768374.1"/>
    <property type="molecule type" value="Genomic_DNA"/>
</dbReference>
<proteinExistence type="predicted"/>
<dbReference type="Gene3D" id="3.30.710.10">
    <property type="entry name" value="Potassium Channel Kv1.1, Chain A"/>
    <property type="match status" value="1"/>
</dbReference>
<accession>A0A6G1L804</accession>
<dbReference type="PANTHER" id="PTHR47843:SF5">
    <property type="entry name" value="BTB_POZ DOMAIN PROTEIN"/>
    <property type="match status" value="1"/>
</dbReference>
<dbReference type="SMART" id="SM00225">
    <property type="entry name" value="BTB"/>
    <property type="match status" value="1"/>
</dbReference>
<sequence length="239" mass="26851">SLLETGDYSDLTIKCGDKEFAVHKNILCTRSEFFAAACKPEAFKVRLTFLLEVRTDETDISLDDPEAVKLMIDFLYCHDYEAPAILFDVGLTSLTLEFSNPTMHAKMYVLGSKYSIPSLQAVELGKSSEAASYNWRADDFVTTTGLVYTSTQEQDKSLRDIVAKIIIKFMPEMDSKVRSISGLAYDLLALQSAELKERSAGIPACMECGEEFKVKYCWPHGQYVGCVCDEKKWPPIRIC</sequence>
<dbReference type="Pfam" id="PF00651">
    <property type="entry name" value="BTB"/>
    <property type="match status" value="1"/>
</dbReference>
<keyword evidence="3" id="KW-1185">Reference proteome</keyword>
<evidence type="ECO:0000313" key="2">
    <source>
        <dbReference type="EMBL" id="KAF2768374.1"/>
    </source>
</evidence>
<evidence type="ECO:0000313" key="3">
    <source>
        <dbReference type="Proteomes" id="UP000799436"/>
    </source>
</evidence>
<organism evidence="2 3">
    <name type="scientific">Teratosphaeria nubilosa</name>
    <dbReference type="NCBI Taxonomy" id="161662"/>
    <lineage>
        <taxon>Eukaryota</taxon>
        <taxon>Fungi</taxon>
        <taxon>Dikarya</taxon>
        <taxon>Ascomycota</taxon>
        <taxon>Pezizomycotina</taxon>
        <taxon>Dothideomycetes</taxon>
        <taxon>Dothideomycetidae</taxon>
        <taxon>Mycosphaerellales</taxon>
        <taxon>Teratosphaeriaceae</taxon>
        <taxon>Teratosphaeria</taxon>
    </lineage>
</organism>
<gene>
    <name evidence="2" type="ORF">EJ03DRAFT_274372</name>
</gene>
<feature type="domain" description="BTB" evidence="1">
    <location>
        <begin position="9"/>
        <end position="84"/>
    </location>
</feature>
<dbReference type="OrthoDB" id="6359816at2759"/>
<dbReference type="InterPro" id="IPR011333">
    <property type="entry name" value="SKP1/BTB/POZ_sf"/>
</dbReference>
<protein>
    <recommendedName>
        <fullName evidence="1">BTB domain-containing protein</fullName>
    </recommendedName>
</protein>
<dbReference type="InterPro" id="IPR000210">
    <property type="entry name" value="BTB/POZ_dom"/>
</dbReference>
<dbReference type="CDD" id="cd18186">
    <property type="entry name" value="BTB_POZ_ZBTB_KLHL-like"/>
    <property type="match status" value="1"/>
</dbReference>